<comment type="function">
    <text evidence="3 14">Endonuclease that specifically degrades the RNA of RNA-DNA hybrids.</text>
</comment>
<evidence type="ECO:0000256" key="9">
    <source>
        <dbReference type="ARBA" id="ARBA00022722"/>
    </source>
</evidence>
<dbReference type="GO" id="GO:0043137">
    <property type="term" value="P:DNA replication, removal of RNA primer"/>
    <property type="evidence" value="ECO:0007669"/>
    <property type="project" value="TreeGrafter"/>
</dbReference>
<dbReference type="GO" id="GO:0032299">
    <property type="term" value="C:ribonuclease H2 complex"/>
    <property type="evidence" value="ECO:0007669"/>
    <property type="project" value="TreeGrafter"/>
</dbReference>
<dbReference type="GO" id="GO:0005737">
    <property type="term" value="C:cytoplasm"/>
    <property type="evidence" value="ECO:0007669"/>
    <property type="project" value="UniProtKB-SubCell"/>
</dbReference>
<dbReference type="GO" id="GO:0006298">
    <property type="term" value="P:mismatch repair"/>
    <property type="evidence" value="ECO:0007669"/>
    <property type="project" value="TreeGrafter"/>
</dbReference>
<dbReference type="InterPro" id="IPR036397">
    <property type="entry name" value="RNaseH_sf"/>
</dbReference>
<dbReference type="Gene3D" id="3.30.420.10">
    <property type="entry name" value="Ribonuclease H-like superfamily/Ribonuclease H"/>
    <property type="match status" value="1"/>
</dbReference>
<feature type="binding site" evidence="14 15">
    <location>
        <position position="178"/>
    </location>
    <ligand>
        <name>a divalent metal cation</name>
        <dbReference type="ChEBI" id="CHEBI:60240"/>
    </ligand>
</feature>
<dbReference type="InterPro" id="IPR004641">
    <property type="entry name" value="RNase_HIII"/>
</dbReference>
<dbReference type="Pfam" id="PF01351">
    <property type="entry name" value="RNase_HII"/>
    <property type="match status" value="1"/>
</dbReference>
<dbReference type="HAMAP" id="MF_00053">
    <property type="entry name" value="RNase_HIII"/>
    <property type="match status" value="1"/>
</dbReference>
<evidence type="ECO:0000256" key="12">
    <source>
        <dbReference type="ARBA" id="ARBA00022801"/>
    </source>
</evidence>
<dbReference type="PROSITE" id="PS51975">
    <property type="entry name" value="RNASE_H_2"/>
    <property type="match status" value="1"/>
</dbReference>
<dbReference type="InterPro" id="IPR012337">
    <property type="entry name" value="RNaseH-like_sf"/>
</dbReference>
<organism evidence="17 18">
    <name type="scientific">Bulleidia extructa W1219</name>
    <dbReference type="NCBI Taxonomy" id="679192"/>
    <lineage>
        <taxon>Bacteria</taxon>
        <taxon>Bacillati</taxon>
        <taxon>Bacillota</taxon>
        <taxon>Erysipelotrichia</taxon>
        <taxon>Erysipelotrichales</taxon>
        <taxon>Erysipelotrichaceae</taxon>
        <taxon>Bulleidia</taxon>
    </lineage>
</organism>
<name>D2MQ83_9FIRM</name>
<evidence type="ECO:0000256" key="2">
    <source>
        <dbReference type="ARBA" id="ARBA00001946"/>
    </source>
</evidence>
<evidence type="ECO:0000256" key="8">
    <source>
        <dbReference type="ARBA" id="ARBA00022490"/>
    </source>
</evidence>
<proteinExistence type="inferred from homology"/>
<keyword evidence="13 14" id="KW-0460">Magnesium</keyword>
<dbReference type="SUPFAM" id="SSF53098">
    <property type="entry name" value="Ribonuclease H-like"/>
    <property type="match status" value="1"/>
</dbReference>
<dbReference type="PIRSF" id="PIRSF037748">
    <property type="entry name" value="RnhC"/>
    <property type="match status" value="1"/>
</dbReference>
<evidence type="ECO:0000256" key="5">
    <source>
        <dbReference type="ARBA" id="ARBA00008378"/>
    </source>
</evidence>
<evidence type="ECO:0000256" key="10">
    <source>
        <dbReference type="ARBA" id="ARBA00022723"/>
    </source>
</evidence>
<evidence type="ECO:0000256" key="11">
    <source>
        <dbReference type="ARBA" id="ARBA00022759"/>
    </source>
</evidence>
<keyword evidence="10 14" id="KW-0479">Metal-binding</keyword>
<accession>D2MQ83</accession>
<feature type="binding site" evidence="14 15">
    <location>
        <position position="76"/>
    </location>
    <ligand>
        <name>a divalent metal cation</name>
        <dbReference type="ChEBI" id="CHEBI:60240"/>
    </ligand>
</feature>
<evidence type="ECO:0000259" key="16">
    <source>
        <dbReference type="PROSITE" id="PS51975"/>
    </source>
</evidence>
<evidence type="ECO:0000256" key="6">
    <source>
        <dbReference type="ARBA" id="ARBA00012180"/>
    </source>
</evidence>
<gene>
    <name evidence="14 17" type="primary">rnhC</name>
    <name evidence="17" type="ORF">HMPREF9013_0432</name>
</gene>
<evidence type="ECO:0000256" key="14">
    <source>
        <dbReference type="HAMAP-Rule" id="MF_00053"/>
    </source>
</evidence>
<evidence type="ECO:0000313" key="18">
    <source>
        <dbReference type="Proteomes" id="UP000005017"/>
    </source>
</evidence>
<dbReference type="EC" id="3.1.26.4" evidence="6 14"/>
<evidence type="ECO:0000256" key="3">
    <source>
        <dbReference type="ARBA" id="ARBA00004065"/>
    </source>
</evidence>
<dbReference type="Proteomes" id="UP000005017">
    <property type="component" value="Unassembled WGS sequence"/>
</dbReference>
<evidence type="ECO:0000256" key="13">
    <source>
        <dbReference type="ARBA" id="ARBA00022842"/>
    </source>
</evidence>
<feature type="binding site" evidence="14 15">
    <location>
        <position position="77"/>
    </location>
    <ligand>
        <name>a divalent metal cation</name>
        <dbReference type="ChEBI" id="CHEBI:60240"/>
    </ligand>
</feature>
<dbReference type="GO" id="GO:0000287">
    <property type="term" value="F:magnesium ion binding"/>
    <property type="evidence" value="ECO:0007669"/>
    <property type="project" value="UniProtKB-UniRule"/>
</dbReference>
<keyword evidence="9 14" id="KW-0540">Nuclease</keyword>
<dbReference type="eggNOG" id="COG1039">
    <property type="taxonomic scope" value="Bacteria"/>
</dbReference>
<keyword evidence="18" id="KW-1185">Reference proteome</keyword>
<dbReference type="InterPro" id="IPR001352">
    <property type="entry name" value="RNase_HII/HIII"/>
</dbReference>
<comment type="cofactor">
    <cofactor evidence="14 15">
        <name>Mn(2+)</name>
        <dbReference type="ChEBI" id="CHEBI:29035"/>
    </cofactor>
    <cofactor evidence="14 15">
        <name>Mg(2+)</name>
        <dbReference type="ChEBI" id="CHEBI:18420"/>
    </cofactor>
    <text evidence="14 15">Manganese or magnesium. Binds 1 divalent metal ion per monomer in the absence of substrate. May bind a second metal ion after substrate binding.</text>
</comment>
<protein>
    <recommendedName>
        <fullName evidence="7 14">Ribonuclease HIII</fullName>
        <shortName evidence="14">RNase HIII</shortName>
        <ecNumber evidence="6 14">3.1.26.4</ecNumber>
    </recommendedName>
</protein>
<comment type="catalytic activity">
    <reaction evidence="1 14 15">
        <text>Endonucleolytic cleavage to 5'-phosphomonoester.</text>
        <dbReference type="EC" id="3.1.26.4"/>
    </reaction>
</comment>
<comment type="similarity">
    <text evidence="5 14">Belongs to the RNase HII family. RnhC subfamily.</text>
</comment>
<dbReference type="PANTHER" id="PTHR10954">
    <property type="entry name" value="RIBONUCLEASE H2 SUBUNIT A"/>
    <property type="match status" value="1"/>
</dbReference>
<dbReference type="Pfam" id="PF11858">
    <property type="entry name" value="DUF3378"/>
    <property type="match status" value="1"/>
</dbReference>
<comment type="cofactor">
    <cofactor evidence="2">
        <name>Mg(2+)</name>
        <dbReference type="ChEBI" id="CHEBI:18420"/>
    </cofactor>
</comment>
<dbReference type="Gene3D" id="3.30.310.10">
    <property type="entry name" value="TATA-Binding Protein"/>
    <property type="match status" value="1"/>
</dbReference>
<dbReference type="CDD" id="cd14796">
    <property type="entry name" value="RNAse_HIII_N"/>
    <property type="match status" value="1"/>
</dbReference>
<dbReference type="EMBL" id="ADFR01000016">
    <property type="protein sequence ID" value="EFC05152.1"/>
    <property type="molecule type" value="Genomic_DNA"/>
</dbReference>
<comment type="caution">
    <text evidence="17">The sequence shown here is derived from an EMBL/GenBank/DDBJ whole genome shotgun (WGS) entry which is preliminary data.</text>
</comment>
<dbReference type="STRING" id="679192.HMPREF9013_0432"/>
<evidence type="ECO:0000256" key="1">
    <source>
        <dbReference type="ARBA" id="ARBA00000077"/>
    </source>
</evidence>
<sequence>MLNSEQADRLYHTFQDKETKKPPYAHWQLKLENCVITYYQSGKCLFQGNEAEVYASAFIERPNQPSYKLYPQAGSDEVGTGDYFGPVVVCASYVCENQLDLLRSYGITDSKAMSDKDIQKAAKSLQNQFTHVIFSLSPKAYNDLHRRYNMNATKALLHNQAYLALSKRVDLPEICMVDQFTAEKNYFSYLAYEPEIFHRLQFETKAESRYASVALASVFARNRFLEEWSYMEEKYNFHFQKGAGALVDRCAKEFVKQFGYDSLEQVAKIHFKNTDKLKEGE</sequence>
<dbReference type="PANTHER" id="PTHR10954:SF23">
    <property type="entry name" value="RIBONUCLEASE"/>
    <property type="match status" value="1"/>
</dbReference>
<keyword evidence="8 14" id="KW-0963">Cytoplasm</keyword>
<dbReference type="NCBIfam" id="TIGR00716">
    <property type="entry name" value="rnhC"/>
    <property type="match status" value="1"/>
</dbReference>
<reference evidence="18" key="1">
    <citation type="submission" date="2009-12" db="EMBL/GenBank/DDBJ databases">
        <title>Sequence of Clostridiales genomosp. BVAB3 str. UPII9-5.</title>
        <authorList>
            <person name="Madupu R."/>
            <person name="Durkin A.S."/>
            <person name="Torralba M."/>
            <person name="Methe B."/>
            <person name="Sutton G.G."/>
            <person name="Strausberg R.L."/>
            <person name="Nelson K.E."/>
        </authorList>
    </citation>
    <scope>NUCLEOTIDE SEQUENCE [LARGE SCALE GENOMIC DNA]</scope>
    <source>
        <strain evidence="18">W1219</strain>
    </source>
</reference>
<comment type="subcellular location">
    <subcellularLocation>
        <location evidence="4 14">Cytoplasm</location>
    </subcellularLocation>
</comment>
<keyword evidence="11 14" id="KW-0255">Endonuclease</keyword>
<dbReference type="CDD" id="cd06590">
    <property type="entry name" value="RNase_HII_bacteria_HIII_like"/>
    <property type="match status" value="1"/>
</dbReference>
<dbReference type="InterPro" id="IPR012295">
    <property type="entry name" value="TBP_dom_sf"/>
</dbReference>
<dbReference type="InterPro" id="IPR024568">
    <property type="entry name" value="RNase_HIII_N"/>
</dbReference>
<dbReference type="AlphaFoldDB" id="D2MQ83"/>
<evidence type="ECO:0000313" key="17">
    <source>
        <dbReference type="EMBL" id="EFC05152.1"/>
    </source>
</evidence>
<dbReference type="InterPro" id="IPR024567">
    <property type="entry name" value="RNase_HII/HIII_dom"/>
</dbReference>
<evidence type="ECO:0000256" key="7">
    <source>
        <dbReference type="ARBA" id="ARBA00021407"/>
    </source>
</evidence>
<evidence type="ECO:0000256" key="4">
    <source>
        <dbReference type="ARBA" id="ARBA00004496"/>
    </source>
</evidence>
<feature type="domain" description="RNase H type-2" evidence="16">
    <location>
        <begin position="70"/>
        <end position="281"/>
    </location>
</feature>
<dbReference type="GO" id="GO:0003723">
    <property type="term" value="F:RNA binding"/>
    <property type="evidence" value="ECO:0007669"/>
    <property type="project" value="UniProtKB-UniRule"/>
</dbReference>
<evidence type="ECO:0000256" key="15">
    <source>
        <dbReference type="PROSITE-ProRule" id="PRU01319"/>
    </source>
</evidence>
<keyword evidence="12 14" id="KW-0378">Hydrolase</keyword>
<dbReference type="GO" id="GO:0004523">
    <property type="term" value="F:RNA-DNA hybrid ribonuclease activity"/>
    <property type="evidence" value="ECO:0007669"/>
    <property type="project" value="UniProtKB-UniRule"/>
</dbReference>